<dbReference type="EMBL" id="JAFBBK010000001">
    <property type="protein sequence ID" value="MBM7414273.1"/>
    <property type="molecule type" value="Genomic_DNA"/>
</dbReference>
<evidence type="ECO:0000313" key="2">
    <source>
        <dbReference type="Proteomes" id="UP000703038"/>
    </source>
</evidence>
<organism evidence="1 2">
    <name type="scientific">Rhodococcoides corynebacterioides</name>
    <dbReference type="NCBI Taxonomy" id="53972"/>
    <lineage>
        <taxon>Bacteria</taxon>
        <taxon>Bacillati</taxon>
        <taxon>Actinomycetota</taxon>
        <taxon>Actinomycetes</taxon>
        <taxon>Mycobacteriales</taxon>
        <taxon>Nocardiaceae</taxon>
        <taxon>Rhodococcoides</taxon>
    </lineage>
</organism>
<dbReference type="RefSeq" id="WP_307806161.1">
    <property type="nucleotide sequence ID" value="NZ_JAFBBK010000001.1"/>
</dbReference>
<evidence type="ECO:0000313" key="1">
    <source>
        <dbReference type="EMBL" id="MBM7414273.1"/>
    </source>
</evidence>
<reference evidence="1 2" key="1">
    <citation type="submission" date="2021-01" db="EMBL/GenBank/DDBJ databases">
        <title>Genomics of switchgrass bacterial isolates.</title>
        <authorList>
            <person name="Shade A."/>
        </authorList>
    </citation>
    <scope>NUCLEOTIDE SEQUENCE [LARGE SCALE GENOMIC DNA]</scope>
    <source>
        <strain evidence="1 2">PvP111</strain>
    </source>
</reference>
<accession>A0ABS2KQX4</accession>
<dbReference type="Proteomes" id="UP000703038">
    <property type="component" value="Unassembled WGS sequence"/>
</dbReference>
<name>A0ABS2KQX4_9NOCA</name>
<sequence length="137" mass="15035">MTSPGPRVSSPLRRVSRGSVQSLLVTATALTWARLWRARISYDASSNLIVCEAMRGGYARGGTCFGGAFLTGHALVDPRRRRAMLRHESVHADQWARHGFSFAIRYLVEEMRRPGAANRFEAEAGLGDGGYLTRGPS</sequence>
<protein>
    <recommendedName>
        <fullName evidence="3">Fe-S oxidoreductase</fullName>
    </recommendedName>
</protein>
<proteinExistence type="predicted"/>
<keyword evidence="2" id="KW-1185">Reference proteome</keyword>
<gene>
    <name evidence="1" type="ORF">JOE42_001006</name>
</gene>
<comment type="caution">
    <text evidence="1">The sequence shown here is derived from an EMBL/GenBank/DDBJ whole genome shotgun (WGS) entry which is preliminary data.</text>
</comment>
<evidence type="ECO:0008006" key="3">
    <source>
        <dbReference type="Google" id="ProtNLM"/>
    </source>
</evidence>